<dbReference type="EMBL" id="JACGWM010001605">
    <property type="protein sequence ID" value="KAL0291016.1"/>
    <property type="molecule type" value="Genomic_DNA"/>
</dbReference>
<gene>
    <name evidence="1" type="ORF">Scaly_2652200</name>
</gene>
<reference evidence="1" key="1">
    <citation type="submission" date="2020-06" db="EMBL/GenBank/DDBJ databases">
        <authorList>
            <person name="Li T."/>
            <person name="Hu X."/>
            <person name="Zhang T."/>
            <person name="Song X."/>
            <person name="Zhang H."/>
            <person name="Dai N."/>
            <person name="Sheng W."/>
            <person name="Hou X."/>
            <person name="Wei L."/>
        </authorList>
    </citation>
    <scope>NUCLEOTIDE SEQUENCE</scope>
    <source>
        <strain evidence="1">KEN8</strain>
        <tissue evidence="1">Leaf</tissue>
    </source>
</reference>
<accession>A0AAW2J8V6</accession>
<comment type="caution">
    <text evidence="1">The sequence shown here is derived from an EMBL/GenBank/DDBJ whole genome shotgun (WGS) entry which is preliminary data.</text>
</comment>
<reference evidence="1" key="2">
    <citation type="journal article" date="2024" name="Plant">
        <title>Genomic evolution and insights into agronomic trait innovations of Sesamum species.</title>
        <authorList>
            <person name="Miao H."/>
            <person name="Wang L."/>
            <person name="Qu L."/>
            <person name="Liu H."/>
            <person name="Sun Y."/>
            <person name="Le M."/>
            <person name="Wang Q."/>
            <person name="Wei S."/>
            <person name="Zheng Y."/>
            <person name="Lin W."/>
            <person name="Duan Y."/>
            <person name="Cao H."/>
            <person name="Xiong S."/>
            <person name="Wang X."/>
            <person name="Wei L."/>
            <person name="Li C."/>
            <person name="Ma Q."/>
            <person name="Ju M."/>
            <person name="Zhao R."/>
            <person name="Li G."/>
            <person name="Mu C."/>
            <person name="Tian Q."/>
            <person name="Mei H."/>
            <person name="Zhang T."/>
            <person name="Gao T."/>
            <person name="Zhang H."/>
        </authorList>
    </citation>
    <scope>NUCLEOTIDE SEQUENCE</scope>
    <source>
        <strain evidence="1">KEN8</strain>
    </source>
</reference>
<protein>
    <submittedName>
        <fullName evidence="1">Uncharacterized protein</fullName>
    </submittedName>
</protein>
<evidence type="ECO:0000313" key="1">
    <source>
        <dbReference type="EMBL" id="KAL0291016.1"/>
    </source>
</evidence>
<organism evidence="1">
    <name type="scientific">Sesamum calycinum</name>
    <dbReference type="NCBI Taxonomy" id="2727403"/>
    <lineage>
        <taxon>Eukaryota</taxon>
        <taxon>Viridiplantae</taxon>
        <taxon>Streptophyta</taxon>
        <taxon>Embryophyta</taxon>
        <taxon>Tracheophyta</taxon>
        <taxon>Spermatophyta</taxon>
        <taxon>Magnoliopsida</taxon>
        <taxon>eudicotyledons</taxon>
        <taxon>Gunneridae</taxon>
        <taxon>Pentapetalae</taxon>
        <taxon>asterids</taxon>
        <taxon>lamiids</taxon>
        <taxon>Lamiales</taxon>
        <taxon>Pedaliaceae</taxon>
        <taxon>Sesamum</taxon>
    </lineage>
</organism>
<proteinExistence type="predicted"/>
<dbReference type="AlphaFoldDB" id="A0AAW2J8V6"/>
<sequence>METLSRRNPSDEMFDEELSIKHWIANFVGDDGIIGIVDAKLLSIEDRLLNYCEDNPEDRLGMSDVLGALKNKLQFLAYDTMTTTSIVR</sequence>
<name>A0AAW2J8V6_9LAMI</name>